<dbReference type="RefSeq" id="WP_130049062.1">
    <property type="nucleotide sequence ID" value="NZ_SEZK01000035.1"/>
</dbReference>
<dbReference type="Proteomes" id="UP000294063">
    <property type="component" value="Unassembled WGS sequence"/>
</dbReference>
<keyword evidence="4" id="KW-1185">Reference proteome</keyword>
<gene>
    <name evidence="2" type="ORF">ERW53_17675</name>
    <name evidence="1" type="ORF">ERW57_15905</name>
</gene>
<evidence type="ECO:0000313" key="2">
    <source>
        <dbReference type="EMBL" id="RYU61777.1"/>
    </source>
</evidence>
<protein>
    <submittedName>
        <fullName evidence="1">TIGR02444 family protein</fullName>
    </submittedName>
</protein>
<evidence type="ECO:0000313" key="1">
    <source>
        <dbReference type="EMBL" id="RYU49232.1"/>
    </source>
</evidence>
<dbReference type="Pfam" id="PF09523">
    <property type="entry name" value="DUF2390"/>
    <property type="match status" value="1"/>
</dbReference>
<evidence type="ECO:0000313" key="3">
    <source>
        <dbReference type="Proteomes" id="UP000294063"/>
    </source>
</evidence>
<sequence length="167" mass="19026">MPLSCNTSISTSQKALLTSEAFWSFSLSHYKKQGVQQAALELQDKHHGNVNLALLLTWLDSFNIYFSPSHFSCLEVSLSQSDELLQTYRQLRKKIKKAQDPTLYQDALRFELQIEKQQQNDLITALLRIPLQVKTTEKSPSLLSDYCSRLNASSLLLSLEFTSRLGN</sequence>
<reference evidence="3 4" key="1">
    <citation type="submission" date="2019-02" db="EMBL/GenBank/DDBJ databases">
        <title>Genome sequences of Aliivibrio finisterrensis strains from farmed Atlantic salmon.</title>
        <authorList>
            <person name="Bowman J.P."/>
        </authorList>
    </citation>
    <scope>NUCLEOTIDE SEQUENCE [LARGE SCALE GENOMIC DNA]</scope>
    <source>
        <strain evidence="2 4">A21</strain>
        <strain evidence="1 3">A46</strain>
    </source>
</reference>
<evidence type="ECO:0000313" key="4">
    <source>
        <dbReference type="Proteomes" id="UP000294166"/>
    </source>
</evidence>
<dbReference type="NCBIfam" id="TIGR02444">
    <property type="entry name" value="TIGR02444 family protein"/>
    <property type="match status" value="1"/>
</dbReference>
<organism evidence="1 3">
    <name type="scientific">Aliivibrio finisterrensis</name>
    <dbReference type="NCBI Taxonomy" id="511998"/>
    <lineage>
        <taxon>Bacteria</taxon>
        <taxon>Pseudomonadati</taxon>
        <taxon>Pseudomonadota</taxon>
        <taxon>Gammaproteobacteria</taxon>
        <taxon>Vibrionales</taxon>
        <taxon>Vibrionaceae</taxon>
        <taxon>Aliivibrio</taxon>
    </lineage>
</organism>
<proteinExistence type="predicted"/>
<dbReference type="InterPro" id="IPR012659">
    <property type="entry name" value="CHP02444"/>
</dbReference>
<dbReference type="Proteomes" id="UP000294166">
    <property type="component" value="Unassembled WGS sequence"/>
</dbReference>
<dbReference type="AlphaFoldDB" id="A0A4Q5KQW7"/>
<dbReference type="EMBL" id="SEZK01000035">
    <property type="protein sequence ID" value="RYU49232.1"/>
    <property type="molecule type" value="Genomic_DNA"/>
</dbReference>
<dbReference type="EMBL" id="SEZN01000041">
    <property type="protein sequence ID" value="RYU61777.1"/>
    <property type="molecule type" value="Genomic_DNA"/>
</dbReference>
<name>A0A4Q5KQW7_9GAMM</name>
<comment type="caution">
    <text evidence="1">The sequence shown here is derived from an EMBL/GenBank/DDBJ whole genome shotgun (WGS) entry which is preliminary data.</text>
</comment>
<accession>A0A4Q5KQW7</accession>